<evidence type="ECO:0000256" key="1">
    <source>
        <dbReference type="ARBA" id="ARBA00022801"/>
    </source>
</evidence>
<dbReference type="Proteomes" id="UP001596189">
    <property type="component" value="Unassembled WGS sequence"/>
</dbReference>
<name>A0ABW1JI86_9ACTN</name>
<evidence type="ECO:0000313" key="3">
    <source>
        <dbReference type="EMBL" id="MFC6009062.1"/>
    </source>
</evidence>
<dbReference type="InterPro" id="IPR000073">
    <property type="entry name" value="AB_hydrolase_1"/>
</dbReference>
<dbReference type="RefSeq" id="WP_345717589.1">
    <property type="nucleotide sequence ID" value="NZ_BAABFP010000007.1"/>
</dbReference>
<evidence type="ECO:0000259" key="2">
    <source>
        <dbReference type="Pfam" id="PF00561"/>
    </source>
</evidence>
<reference evidence="4" key="1">
    <citation type="journal article" date="2019" name="Int. J. Syst. Evol. Microbiol.">
        <title>The Global Catalogue of Microorganisms (GCM) 10K type strain sequencing project: providing services to taxonomists for standard genome sequencing and annotation.</title>
        <authorList>
            <consortium name="The Broad Institute Genomics Platform"/>
            <consortium name="The Broad Institute Genome Sequencing Center for Infectious Disease"/>
            <person name="Wu L."/>
            <person name="Ma J."/>
        </authorList>
    </citation>
    <scope>NUCLEOTIDE SEQUENCE [LARGE SCALE GENOMIC DNA]</scope>
    <source>
        <strain evidence="4">KACC 14249</strain>
    </source>
</reference>
<organism evidence="3 4">
    <name type="scientific">Angustibacter luteus</name>
    <dbReference type="NCBI Taxonomy" id="658456"/>
    <lineage>
        <taxon>Bacteria</taxon>
        <taxon>Bacillati</taxon>
        <taxon>Actinomycetota</taxon>
        <taxon>Actinomycetes</taxon>
        <taxon>Kineosporiales</taxon>
        <taxon>Kineosporiaceae</taxon>
    </lineage>
</organism>
<dbReference type="EMBL" id="JBHSRD010000008">
    <property type="protein sequence ID" value="MFC6009062.1"/>
    <property type="molecule type" value="Genomic_DNA"/>
</dbReference>
<dbReference type="InterPro" id="IPR029058">
    <property type="entry name" value="AB_hydrolase_fold"/>
</dbReference>
<dbReference type="InterPro" id="IPR000639">
    <property type="entry name" value="Epox_hydrolase-like"/>
</dbReference>
<keyword evidence="1 3" id="KW-0378">Hydrolase</keyword>
<dbReference type="Gene3D" id="3.40.50.1820">
    <property type="entry name" value="alpha/beta hydrolase"/>
    <property type="match status" value="1"/>
</dbReference>
<dbReference type="SUPFAM" id="SSF53474">
    <property type="entry name" value="alpha/beta-Hydrolases"/>
    <property type="match status" value="1"/>
</dbReference>
<sequence>MTRQHAGTAFTVRVRDEGPEDAPVALLLHGFPQHGGMWDRCLPGLHQLGLRTLAPDQRGYSPAPQPRDVDAYRLDALVADALAVLDDAGAERALVVGHDWGALVGWALAAHHPQRVRGLVALSVPHPHAFGRAIREDAQQQELSGYFQLLRKENTAERVLLADDAAVLRRFFQGGALTADEVQGYLAPLLSEAGLRGPLSWYRAMGGPEFAAVPHVTVPTVYVSAEHDLGVGRAAAQWCADYVDGPYRRIDLTGTHWIVDEEPDVVVQAVASLG</sequence>
<dbReference type="PRINTS" id="PR00412">
    <property type="entry name" value="EPOXHYDRLASE"/>
</dbReference>
<dbReference type="PANTHER" id="PTHR43329">
    <property type="entry name" value="EPOXIDE HYDROLASE"/>
    <property type="match status" value="1"/>
</dbReference>
<gene>
    <name evidence="3" type="ORF">ACFQDO_18155</name>
</gene>
<dbReference type="Pfam" id="PF00561">
    <property type="entry name" value="Abhydrolase_1"/>
    <property type="match status" value="1"/>
</dbReference>
<feature type="domain" description="AB hydrolase-1" evidence="2">
    <location>
        <begin position="26"/>
        <end position="262"/>
    </location>
</feature>
<keyword evidence="4" id="KW-1185">Reference proteome</keyword>
<accession>A0ABW1JI86</accession>
<protein>
    <submittedName>
        <fullName evidence="3">Alpha/beta fold hydrolase</fullName>
    </submittedName>
</protein>
<proteinExistence type="predicted"/>
<dbReference type="GO" id="GO:0016787">
    <property type="term" value="F:hydrolase activity"/>
    <property type="evidence" value="ECO:0007669"/>
    <property type="project" value="UniProtKB-KW"/>
</dbReference>
<evidence type="ECO:0000313" key="4">
    <source>
        <dbReference type="Proteomes" id="UP001596189"/>
    </source>
</evidence>
<comment type="caution">
    <text evidence="3">The sequence shown here is derived from an EMBL/GenBank/DDBJ whole genome shotgun (WGS) entry which is preliminary data.</text>
</comment>